<dbReference type="AlphaFoldDB" id="A0A516Q1R6"/>
<dbReference type="SUPFAM" id="SSF53850">
    <property type="entry name" value="Periplasmic binding protein-like II"/>
    <property type="match status" value="1"/>
</dbReference>
<dbReference type="GO" id="GO:1904680">
    <property type="term" value="F:peptide transmembrane transporter activity"/>
    <property type="evidence" value="ECO:0007669"/>
    <property type="project" value="TreeGrafter"/>
</dbReference>
<dbReference type="InterPro" id="IPR000914">
    <property type="entry name" value="SBP_5_dom"/>
</dbReference>
<dbReference type="Gene3D" id="3.10.105.10">
    <property type="entry name" value="Dipeptide-binding Protein, Domain 3"/>
    <property type="match status" value="1"/>
</dbReference>
<reference evidence="4 5" key="1">
    <citation type="submission" date="2019-07" db="EMBL/GenBank/DDBJ databases">
        <title>Microlunatus dokdonensis sp. nov. isolated from the rhizospheric soil of the wild plant Elymus tsukushiensis.</title>
        <authorList>
            <person name="Ghim S.-Y."/>
            <person name="Hwang Y.-J."/>
            <person name="Son J.-S."/>
            <person name="Shin J.-H."/>
        </authorList>
    </citation>
    <scope>NUCLEOTIDE SEQUENCE [LARGE SCALE GENOMIC DNA]</scope>
    <source>
        <strain evidence="4 5">KUDC0627</strain>
    </source>
</reference>
<proteinExistence type="predicted"/>
<protein>
    <submittedName>
        <fullName evidence="4">ABC transporter substrate-binding protein</fullName>
    </submittedName>
</protein>
<dbReference type="PROSITE" id="PS51257">
    <property type="entry name" value="PROKAR_LIPOPROTEIN"/>
    <property type="match status" value="1"/>
</dbReference>
<dbReference type="GO" id="GO:0043190">
    <property type="term" value="C:ATP-binding cassette (ABC) transporter complex"/>
    <property type="evidence" value="ECO:0007669"/>
    <property type="project" value="InterPro"/>
</dbReference>
<evidence type="ECO:0000313" key="5">
    <source>
        <dbReference type="Proteomes" id="UP000319263"/>
    </source>
</evidence>
<organism evidence="4 5">
    <name type="scientific">Microlunatus elymi</name>
    <dbReference type="NCBI Taxonomy" id="2596828"/>
    <lineage>
        <taxon>Bacteria</taxon>
        <taxon>Bacillati</taxon>
        <taxon>Actinomycetota</taxon>
        <taxon>Actinomycetes</taxon>
        <taxon>Propionibacteriales</taxon>
        <taxon>Propionibacteriaceae</taxon>
        <taxon>Microlunatus</taxon>
    </lineage>
</organism>
<dbReference type="RefSeq" id="WP_143987326.1">
    <property type="nucleotide sequence ID" value="NZ_CP041692.1"/>
</dbReference>
<evidence type="ECO:0000256" key="2">
    <source>
        <dbReference type="SAM" id="SignalP"/>
    </source>
</evidence>
<dbReference type="GO" id="GO:0042597">
    <property type="term" value="C:periplasmic space"/>
    <property type="evidence" value="ECO:0007669"/>
    <property type="project" value="UniProtKB-ARBA"/>
</dbReference>
<dbReference type="Gene3D" id="3.40.190.10">
    <property type="entry name" value="Periplasmic binding protein-like II"/>
    <property type="match status" value="1"/>
</dbReference>
<feature type="chain" id="PRO_5039414702" evidence="2">
    <location>
        <begin position="24"/>
        <end position="600"/>
    </location>
</feature>
<accession>A0A516Q1R6</accession>
<dbReference type="PANTHER" id="PTHR30290:SF83">
    <property type="entry name" value="ABC TRANSPORTER SUBSTRATE-BINDING PROTEIN"/>
    <property type="match status" value="1"/>
</dbReference>
<dbReference type="InterPro" id="IPR030678">
    <property type="entry name" value="Peptide/Ni-bd"/>
</dbReference>
<dbReference type="GO" id="GO:0015833">
    <property type="term" value="P:peptide transport"/>
    <property type="evidence" value="ECO:0007669"/>
    <property type="project" value="TreeGrafter"/>
</dbReference>
<evidence type="ECO:0000313" key="4">
    <source>
        <dbReference type="EMBL" id="QDP97367.1"/>
    </source>
</evidence>
<evidence type="ECO:0000256" key="1">
    <source>
        <dbReference type="SAM" id="MobiDB-lite"/>
    </source>
</evidence>
<evidence type="ECO:0000259" key="3">
    <source>
        <dbReference type="Pfam" id="PF00496"/>
    </source>
</evidence>
<dbReference type="OrthoDB" id="9796817at2"/>
<dbReference type="Proteomes" id="UP000319263">
    <property type="component" value="Chromosome"/>
</dbReference>
<dbReference type="PANTHER" id="PTHR30290">
    <property type="entry name" value="PERIPLASMIC BINDING COMPONENT OF ABC TRANSPORTER"/>
    <property type="match status" value="1"/>
</dbReference>
<feature type="region of interest" description="Disordered" evidence="1">
    <location>
        <begin position="27"/>
        <end position="46"/>
    </location>
</feature>
<dbReference type="EMBL" id="CP041692">
    <property type="protein sequence ID" value="QDP97367.1"/>
    <property type="molecule type" value="Genomic_DNA"/>
</dbReference>
<name>A0A516Q1R6_9ACTN</name>
<gene>
    <name evidence="4" type="ORF">FOE78_16850</name>
</gene>
<dbReference type="Pfam" id="PF00496">
    <property type="entry name" value="SBP_bac_5"/>
    <property type="match status" value="1"/>
</dbReference>
<dbReference type="InterPro" id="IPR039424">
    <property type="entry name" value="SBP_5"/>
</dbReference>
<dbReference type="PIRSF" id="PIRSF002741">
    <property type="entry name" value="MppA"/>
    <property type="match status" value="1"/>
</dbReference>
<feature type="signal peptide" evidence="2">
    <location>
        <begin position="1"/>
        <end position="23"/>
    </location>
</feature>
<feature type="compositionally biased region" description="Polar residues" evidence="1">
    <location>
        <begin position="27"/>
        <end position="41"/>
    </location>
</feature>
<feature type="domain" description="Solute-binding protein family 5" evidence="3">
    <location>
        <begin position="108"/>
        <end position="495"/>
    </location>
</feature>
<keyword evidence="2" id="KW-0732">Signal</keyword>
<sequence>MHRRTRRLLGLTAAGLAITLTVAACGGSNNKPTGETSSGQQPVRGGTLNMLGSGDVTYMDPNISYYTVDNQVNRLFSRGLFAYPAIPGKITSPAPDLVTDLPTTDNGGISSDGKTYTLKIRQGATWNTDPARQVTAQDAVRGLKRTCNPAQPFGGIPDFHDLIVGYAGFCDGFAKVDAKSASAMAKYLEDHQISGATATDDQTLVFKLTHPATYFVDMLTMDAFNPAPKEIDQYVPASAQQAQHTVSDGPYQVATYDPTKQIVLTRNPSWKADSDPIRKAYVDKVVINETVSQDSTQQQLQTGSADADMEFDNAPPPSQLPQLIAAKDPNLNLGITASSNPYIVFNMVSPNNSDALKNLKVRQAMEYALNRTDMIQVLGGPKVNPPLTNVLPPGIDGAKAFNPYGYDVNKAKQLLQEAGVSNLTLKFLYRNDSEGQQKVFQVAQQDMSKIGVKVVGVPSPKADFYNKYLTVPSVAQRGVWDMAIAGWGPDWYGNAALSYFAPLFYGKSAYPPVGSNFGFYNDAQTNKLITQAQSATSKDQALSLWQQADQRVMSQAPFFPITSALWPTYHASQVHNAVYLPYMQGIDPANVWLSKDKQGG</sequence>
<dbReference type="KEGG" id="mik:FOE78_16850"/>
<keyword evidence="5" id="KW-1185">Reference proteome</keyword>